<keyword evidence="5" id="KW-1185">Reference proteome</keyword>
<gene>
    <name evidence="4" type="ORF">BJ878DRAFT_332175</name>
</gene>
<feature type="compositionally biased region" description="Low complexity" evidence="1">
    <location>
        <begin position="592"/>
        <end position="614"/>
    </location>
</feature>
<comment type="caution">
    <text evidence="4">The sequence shown here is derived from an EMBL/GenBank/DDBJ whole genome shotgun (WGS) entry which is preliminary data.</text>
</comment>
<evidence type="ECO:0000313" key="4">
    <source>
        <dbReference type="EMBL" id="KAG9245826.1"/>
    </source>
</evidence>
<dbReference type="EMBL" id="MU253829">
    <property type="protein sequence ID" value="KAG9245826.1"/>
    <property type="molecule type" value="Genomic_DNA"/>
</dbReference>
<name>A0A9P7Z5V5_9HELO</name>
<feature type="domain" description="SWI/SNF and RSC complexes subunit Ssr4 C-terminal" evidence="3">
    <location>
        <begin position="256"/>
        <end position="680"/>
    </location>
</feature>
<evidence type="ECO:0000259" key="3">
    <source>
        <dbReference type="Pfam" id="PF20497"/>
    </source>
</evidence>
<feature type="region of interest" description="Disordered" evidence="1">
    <location>
        <begin position="453"/>
        <end position="479"/>
    </location>
</feature>
<dbReference type="GO" id="GO:0006338">
    <property type="term" value="P:chromatin remodeling"/>
    <property type="evidence" value="ECO:0007669"/>
    <property type="project" value="InterPro"/>
</dbReference>
<dbReference type="InterPro" id="IPR013859">
    <property type="entry name" value="Ssr4_N"/>
</dbReference>
<feature type="compositionally biased region" description="Low complexity" evidence="1">
    <location>
        <begin position="553"/>
        <end position="562"/>
    </location>
</feature>
<evidence type="ECO:0000259" key="2">
    <source>
        <dbReference type="Pfam" id="PF08549"/>
    </source>
</evidence>
<dbReference type="Pfam" id="PF08549">
    <property type="entry name" value="SWI-SNF_Ssr4_N"/>
    <property type="match status" value="1"/>
</dbReference>
<feature type="domain" description="SWI/SNF and RSC complexes subunit Ssr4 N-terminal" evidence="2">
    <location>
        <begin position="2"/>
        <end position="213"/>
    </location>
</feature>
<evidence type="ECO:0008006" key="6">
    <source>
        <dbReference type="Google" id="ProtNLM"/>
    </source>
</evidence>
<protein>
    <recommendedName>
        <fullName evidence="6">DUF1750-domain-containing protein</fullName>
    </recommendedName>
</protein>
<reference evidence="4" key="1">
    <citation type="journal article" date="2021" name="IMA Fungus">
        <title>Genomic characterization of three marine fungi, including Emericellopsis atlantica sp. nov. with signatures of a generalist lifestyle and marine biomass degradation.</title>
        <authorList>
            <person name="Hagestad O.C."/>
            <person name="Hou L."/>
            <person name="Andersen J.H."/>
            <person name="Hansen E.H."/>
            <person name="Altermark B."/>
            <person name="Li C."/>
            <person name="Kuhnert E."/>
            <person name="Cox R.J."/>
            <person name="Crous P.W."/>
            <person name="Spatafora J.W."/>
            <person name="Lail K."/>
            <person name="Amirebrahimi M."/>
            <person name="Lipzen A."/>
            <person name="Pangilinan J."/>
            <person name="Andreopoulos W."/>
            <person name="Hayes R.D."/>
            <person name="Ng V."/>
            <person name="Grigoriev I.V."/>
            <person name="Jackson S.A."/>
            <person name="Sutton T.D.S."/>
            <person name="Dobson A.D.W."/>
            <person name="Rama T."/>
        </authorList>
    </citation>
    <scope>NUCLEOTIDE SEQUENCE</scope>
    <source>
        <strain evidence="4">TRa3180A</strain>
    </source>
</reference>
<accession>A0A9P7Z5V5</accession>
<organism evidence="4 5">
    <name type="scientific">Calycina marina</name>
    <dbReference type="NCBI Taxonomy" id="1763456"/>
    <lineage>
        <taxon>Eukaryota</taxon>
        <taxon>Fungi</taxon>
        <taxon>Dikarya</taxon>
        <taxon>Ascomycota</taxon>
        <taxon>Pezizomycotina</taxon>
        <taxon>Leotiomycetes</taxon>
        <taxon>Helotiales</taxon>
        <taxon>Pezizellaceae</taxon>
        <taxon>Calycina</taxon>
    </lineage>
</organism>
<dbReference type="Proteomes" id="UP000887226">
    <property type="component" value="Unassembled WGS sequence"/>
</dbReference>
<proteinExistence type="predicted"/>
<feature type="compositionally biased region" description="Polar residues" evidence="1">
    <location>
        <begin position="469"/>
        <end position="479"/>
    </location>
</feature>
<dbReference type="OrthoDB" id="5321006at2759"/>
<dbReference type="InterPro" id="IPR046464">
    <property type="entry name" value="SWI-SNF_Ssr4_C"/>
</dbReference>
<dbReference type="AlphaFoldDB" id="A0A9P7Z5V5"/>
<feature type="region of interest" description="Disordered" evidence="1">
    <location>
        <begin position="228"/>
        <end position="259"/>
    </location>
</feature>
<evidence type="ECO:0000256" key="1">
    <source>
        <dbReference type="SAM" id="MobiDB-lite"/>
    </source>
</evidence>
<feature type="region of interest" description="Disordered" evidence="1">
    <location>
        <begin position="514"/>
        <end position="623"/>
    </location>
</feature>
<feature type="compositionally biased region" description="Polar residues" evidence="1">
    <location>
        <begin position="514"/>
        <end position="531"/>
    </location>
</feature>
<sequence>MQQPGDGIARELLHHIHLVSTYRYPLLPILHPDNAAEWLFAAPKIAQNQAPFYWTYLDRPQDGTILLVWQSPSLGLELPSDGFVWAPGEIRYQVPASGGCTLEMYHQKVGYVPGEPIAYHIRRRYRIVPPHGSNVADPNMWIVHYAQCDPKDRVASNAITITPQIQSMLQTRQYLQQQGQIVQKEFMLHDRNNWPTITFPRAPTRPQYAQAMPPTRIPQQMAYPVQHTPVGPPKQRVRRPELSGSVPGGAMVPEGDDEENTAQGDFFDFTTPREISSARYKQKHEWMEEILSSPYSMNQIIPPDLGLGRTGDLAALTDGFFDAPGTKDGKHTYIGRLDPGYADEFRQRSAENVTETNKEIERMKAKHAKRLAKFQRGSVLSTAEKMLRTAVAIPSDIGPEYWRLEGKIDEDDNNESRPVRQNPSRVDDIVAQVEASLGRHVSAIKEFRRIQDGGYEESAPGPPSPQAMAVQQSRNVSTRQSGGLISDIDMDMGDSAAGLMDRYHAGLSSNVIPGSGFPTPQSHLQAQSSAGTLGLHAPSPQPAMTPSYHIPQGEAGSGSHTTGAGGQASFEGPGGDWVVVTRGGVSPGPTNASLAPPSSGIPASSASPHPATAAGNNSRHKEFSNSPIAFTDMVGMDTAGEALAGFGDSGGMGDDLGLDMDVGMDDSAFGEAFHGIEPRNDGDDGHGDGI</sequence>
<dbReference type="Pfam" id="PF20497">
    <property type="entry name" value="SWI-SNF_Ssr4_C"/>
    <property type="match status" value="1"/>
</dbReference>
<evidence type="ECO:0000313" key="5">
    <source>
        <dbReference type="Proteomes" id="UP000887226"/>
    </source>
</evidence>